<gene>
    <name evidence="1" type="ORF">LCGC14_0954340</name>
</gene>
<sequence>MGAANWLRRASGLLLPRTHFAQPYPCPDCCDGTEPSKPCDCYCVHCSTTSTPQFTAPCCWTVVISGAANASCTECATLNRAYYLYQDPLNPCRWFCDDVAGVLCLGSNDISLTVYRDSSSGDYKIRVELGSLDYHRWIKNYGSTSPLCCEIVGDELDNDTSRSDCDSSSATCTITRHTGDGKPCPCSTASCEQVIAPAPACLKIEWSGVSSSLLWTVGYAIAMTRRRSGYRGLARWVIRASGGGITPVFSIGCAQTRLSQLPLPRLAMSTALSFGSTDKTTITVNPYPCGRRITPVRLMCPRGSKRRFHVSALGARLAVTVPLEQRCY</sequence>
<protein>
    <submittedName>
        <fullName evidence="1">Uncharacterized protein</fullName>
    </submittedName>
</protein>
<dbReference type="AlphaFoldDB" id="A0A0F9NKU8"/>
<organism evidence="1">
    <name type="scientific">marine sediment metagenome</name>
    <dbReference type="NCBI Taxonomy" id="412755"/>
    <lineage>
        <taxon>unclassified sequences</taxon>
        <taxon>metagenomes</taxon>
        <taxon>ecological metagenomes</taxon>
    </lineage>
</organism>
<accession>A0A0F9NKU8</accession>
<evidence type="ECO:0000313" key="1">
    <source>
        <dbReference type="EMBL" id="KKN18569.1"/>
    </source>
</evidence>
<name>A0A0F9NKU8_9ZZZZ</name>
<reference evidence="1" key="1">
    <citation type="journal article" date="2015" name="Nature">
        <title>Complex archaea that bridge the gap between prokaryotes and eukaryotes.</title>
        <authorList>
            <person name="Spang A."/>
            <person name="Saw J.H."/>
            <person name="Jorgensen S.L."/>
            <person name="Zaremba-Niedzwiedzka K."/>
            <person name="Martijn J."/>
            <person name="Lind A.E."/>
            <person name="van Eijk R."/>
            <person name="Schleper C."/>
            <person name="Guy L."/>
            <person name="Ettema T.J."/>
        </authorList>
    </citation>
    <scope>NUCLEOTIDE SEQUENCE</scope>
</reference>
<comment type="caution">
    <text evidence="1">The sequence shown here is derived from an EMBL/GenBank/DDBJ whole genome shotgun (WGS) entry which is preliminary data.</text>
</comment>
<proteinExistence type="predicted"/>
<dbReference type="EMBL" id="LAZR01003413">
    <property type="protein sequence ID" value="KKN18569.1"/>
    <property type="molecule type" value="Genomic_DNA"/>
</dbReference>